<dbReference type="Pfam" id="PF07228">
    <property type="entry name" value="SpoIIE"/>
    <property type="match status" value="1"/>
</dbReference>
<dbReference type="SUPFAM" id="SSF55874">
    <property type="entry name" value="ATPase domain of HSP90 chaperone/DNA topoisomerase II/histidine kinase"/>
    <property type="match status" value="1"/>
</dbReference>
<dbReference type="SMART" id="SM00331">
    <property type="entry name" value="PP2C_SIG"/>
    <property type="match status" value="1"/>
</dbReference>
<evidence type="ECO:0000259" key="2">
    <source>
        <dbReference type="PROSITE" id="PS50110"/>
    </source>
</evidence>
<accession>A0A0F9UCW0</accession>
<sequence>MATVDQSTQGASPPPLSVLKILVADDNPADRMILGRLVEGLGHEVVGAEDGREAVEKFTANRPDLVLMDALMPVMDGFEAARLIKDSAGEDLVPIIFLTSLTETDALVKCLEAGGDDFLTKPYNPVILKAKIQAFNRMKEMHKTLRAQRDLISSQHQRLVRDQELAKIIFDRVAHAGCLSAPNLRYLQSAYAMFNGDILLAAYKPSGGMHILLGDFTGHGLSAAIGAMPLAEVFYAMSARGFNVRDIVTELNGKLGQILPIGIFCCAVLMEVNPSKGLVEIWNGGLPEVLIVGRQAELLHRIPSTHLPLGVANAEKFDPNPVVLAMAPGDRLMCWTDGVIESRSQSGEQYGEQRVIQLIDSYAGRPNELFDGLLRSIEAFHGSPEDDISLLEMIMQEQAPHRPAASSLAAHHQSAQDWQLGYTFRAASVRQYNPLPFLMEVLMEIPGLRVHAGSLFTILSELYSNALEHGLLGLESAWKRDSEGFSHYYIERNQRLSSLREGWIRVLLDHTPTAEGGILRIEMADSGAGFSHQPMAVNDGYAGRGLALVTALADEVTFNTQGNRVGVVFSW</sequence>
<comment type="caution">
    <text evidence="3">The sequence shown here is derived from an EMBL/GenBank/DDBJ whole genome shotgun (WGS) entry which is preliminary data.</text>
</comment>
<dbReference type="Gene3D" id="3.60.40.10">
    <property type="entry name" value="PPM-type phosphatase domain"/>
    <property type="match status" value="1"/>
</dbReference>
<dbReference type="SUPFAM" id="SSF52172">
    <property type="entry name" value="CheY-like"/>
    <property type="match status" value="1"/>
</dbReference>
<dbReference type="SMART" id="SM00448">
    <property type="entry name" value="REC"/>
    <property type="match status" value="1"/>
</dbReference>
<gene>
    <name evidence="3" type="ORF">LCGC14_0222170</name>
</gene>
<protein>
    <recommendedName>
        <fullName evidence="2">Response regulatory domain-containing protein</fullName>
    </recommendedName>
</protein>
<dbReference type="InterPro" id="IPR001932">
    <property type="entry name" value="PPM-type_phosphatase-like_dom"/>
</dbReference>
<evidence type="ECO:0000313" key="3">
    <source>
        <dbReference type="EMBL" id="KKN91015.1"/>
    </source>
</evidence>
<organism evidence="3">
    <name type="scientific">marine sediment metagenome</name>
    <dbReference type="NCBI Taxonomy" id="412755"/>
    <lineage>
        <taxon>unclassified sequences</taxon>
        <taxon>metagenomes</taxon>
        <taxon>ecological metagenomes</taxon>
    </lineage>
</organism>
<dbReference type="Pfam" id="PF00072">
    <property type="entry name" value="Response_reg"/>
    <property type="match status" value="1"/>
</dbReference>
<evidence type="ECO:0000256" key="1">
    <source>
        <dbReference type="ARBA" id="ARBA00022801"/>
    </source>
</evidence>
<keyword evidence="1" id="KW-0378">Hydrolase</keyword>
<dbReference type="Gene3D" id="3.30.565.10">
    <property type="entry name" value="Histidine kinase-like ATPase, C-terminal domain"/>
    <property type="match status" value="1"/>
</dbReference>
<dbReference type="GO" id="GO:0016791">
    <property type="term" value="F:phosphatase activity"/>
    <property type="evidence" value="ECO:0007669"/>
    <property type="project" value="TreeGrafter"/>
</dbReference>
<dbReference type="CDD" id="cd16936">
    <property type="entry name" value="HATPase_RsbW-like"/>
    <property type="match status" value="1"/>
</dbReference>
<dbReference type="InterPro" id="IPR036457">
    <property type="entry name" value="PPM-type-like_dom_sf"/>
</dbReference>
<dbReference type="InterPro" id="IPR001789">
    <property type="entry name" value="Sig_transdc_resp-reg_receiver"/>
</dbReference>
<dbReference type="EMBL" id="LAZR01000106">
    <property type="protein sequence ID" value="KKN91015.1"/>
    <property type="molecule type" value="Genomic_DNA"/>
</dbReference>
<dbReference type="PANTHER" id="PTHR43156">
    <property type="entry name" value="STAGE II SPORULATION PROTEIN E-RELATED"/>
    <property type="match status" value="1"/>
</dbReference>
<dbReference type="Gene3D" id="3.40.50.2300">
    <property type="match status" value="1"/>
</dbReference>
<dbReference type="InterPro" id="IPR011006">
    <property type="entry name" value="CheY-like_superfamily"/>
</dbReference>
<dbReference type="InterPro" id="IPR052016">
    <property type="entry name" value="Bact_Sigma-Reg"/>
</dbReference>
<dbReference type="PROSITE" id="PS50110">
    <property type="entry name" value="RESPONSE_REGULATORY"/>
    <property type="match status" value="1"/>
</dbReference>
<proteinExistence type="predicted"/>
<name>A0A0F9UCW0_9ZZZZ</name>
<dbReference type="AlphaFoldDB" id="A0A0F9UCW0"/>
<feature type="domain" description="Response regulatory" evidence="2">
    <location>
        <begin position="20"/>
        <end position="136"/>
    </location>
</feature>
<reference evidence="3" key="1">
    <citation type="journal article" date="2015" name="Nature">
        <title>Complex archaea that bridge the gap between prokaryotes and eukaryotes.</title>
        <authorList>
            <person name="Spang A."/>
            <person name="Saw J.H."/>
            <person name="Jorgensen S.L."/>
            <person name="Zaremba-Niedzwiedzka K."/>
            <person name="Martijn J."/>
            <person name="Lind A.E."/>
            <person name="van Eijk R."/>
            <person name="Schleper C."/>
            <person name="Guy L."/>
            <person name="Ettema T.J."/>
        </authorList>
    </citation>
    <scope>NUCLEOTIDE SEQUENCE</scope>
</reference>
<dbReference type="InterPro" id="IPR036890">
    <property type="entry name" value="HATPase_C_sf"/>
</dbReference>
<dbReference type="GO" id="GO:0000160">
    <property type="term" value="P:phosphorelay signal transduction system"/>
    <property type="evidence" value="ECO:0007669"/>
    <property type="project" value="InterPro"/>
</dbReference>
<dbReference type="PANTHER" id="PTHR43156:SF2">
    <property type="entry name" value="STAGE II SPORULATION PROTEIN E"/>
    <property type="match status" value="1"/>
</dbReference>